<feature type="compositionally biased region" description="Polar residues" evidence="12">
    <location>
        <begin position="114"/>
        <end position="129"/>
    </location>
</feature>
<comment type="caution">
    <text evidence="11">Lacks conserved residue(s) required for the propagation of feature annotation.</text>
</comment>
<keyword evidence="9 11" id="KW-0811">Translocation</keyword>
<evidence type="ECO:0000256" key="6">
    <source>
        <dbReference type="ARBA" id="ARBA00022692"/>
    </source>
</evidence>
<keyword evidence="5 11" id="KW-1003">Cell membrane</keyword>
<dbReference type="InterPro" id="IPR004692">
    <property type="entry name" value="SecG"/>
</dbReference>
<evidence type="ECO:0000256" key="5">
    <source>
        <dbReference type="ARBA" id="ARBA00022475"/>
    </source>
</evidence>
<accession>A0A1N6GG59</accession>
<evidence type="ECO:0000256" key="1">
    <source>
        <dbReference type="ARBA" id="ARBA00004651"/>
    </source>
</evidence>
<reference evidence="13 14" key="1">
    <citation type="submission" date="2016-12" db="EMBL/GenBank/DDBJ databases">
        <authorList>
            <person name="Song W.-J."/>
            <person name="Kurnit D.M."/>
        </authorList>
    </citation>
    <scope>NUCLEOTIDE SEQUENCE [LARGE SCALE GENOMIC DNA]</scope>
    <source>
        <strain evidence="13 14">ATCC 49181</strain>
    </source>
</reference>
<dbReference type="RefSeq" id="WP_028461069.1">
    <property type="nucleotide sequence ID" value="NZ_FSRO01000001.1"/>
</dbReference>
<evidence type="ECO:0000256" key="4">
    <source>
        <dbReference type="ARBA" id="ARBA00022448"/>
    </source>
</evidence>
<evidence type="ECO:0000256" key="10">
    <source>
        <dbReference type="ARBA" id="ARBA00023136"/>
    </source>
</evidence>
<evidence type="ECO:0000256" key="7">
    <source>
        <dbReference type="ARBA" id="ARBA00022927"/>
    </source>
</evidence>
<dbReference type="eggNOG" id="COG1314">
    <property type="taxonomic scope" value="Bacteria"/>
</dbReference>
<evidence type="ECO:0000313" key="14">
    <source>
        <dbReference type="Proteomes" id="UP000185062"/>
    </source>
</evidence>
<evidence type="ECO:0000313" key="13">
    <source>
        <dbReference type="EMBL" id="SIO06538.1"/>
    </source>
</evidence>
<evidence type="ECO:0000256" key="12">
    <source>
        <dbReference type="SAM" id="MobiDB-lite"/>
    </source>
</evidence>
<feature type="transmembrane region" description="Helical" evidence="11">
    <location>
        <begin position="51"/>
        <end position="73"/>
    </location>
</feature>
<dbReference type="EMBL" id="FSRO01000001">
    <property type="protein sequence ID" value="SIO06538.1"/>
    <property type="molecule type" value="Genomic_DNA"/>
</dbReference>
<dbReference type="GO" id="GO:0009306">
    <property type="term" value="P:protein secretion"/>
    <property type="evidence" value="ECO:0007669"/>
    <property type="project" value="UniProtKB-UniRule"/>
</dbReference>
<dbReference type="GO" id="GO:0015450">
    <property type="term" value="F:protein-transporting ATPase activity"/>
    <property type="evidence" value="ECO:0007669"/>
    <property type="project" value="UniProtKB-UniRule"/>
</dbReference>
<keyword evidence="10 11" id="KW-0472">Membrane</keyword>
<sequence length="129" mass="13342">METLIWSAHVLTAIIVIVLVLLQHGKGADMGAAFGSGSSGSLFGASGSATFLSRATAVIAAIFFATSLGLTYLSSNRVEDKGVMSSVMDEINESNNSSVAIDAESIQENKEISETTGLNDSSRAGQIPE</sequence>
<dbReference type="GO" id="GO:0065002">
    <property type="term" value="P:intracellular protein transmembrane transport"/>
    <property type="evidence" value="ECO:0007669"/>
    <property type="project" value="TreeGrafter"/>
</dbReference>
<dbReference type="NCBIfam" id="TIGR00810">
    <property type="entry name" value="secG"/>
    <property type="match status" value="1"/>
</dbReference>
<dbReference type="GO" id="GO:0005886">
    <property type="term" value="C:plasma membrane"/>
    <property type="evidence" value="ECO:0007669"/>
    <property type="project" value="UniProtKB-SubCell"/>
</dbReference>
<keyword evidence="8 11" id="KW-1133">Transmembrane helix</keyword>
<evidence type="ECO:0000256" key="9">
    <source>
        <dbReference type="ARBA" id="ARBA00023010"/>
    </source>
</evidence>
<proteinExistence type="inferred from homology"/>
<protein>
    <recommendedName>
        <fullName evidence="3 11">Protein-export membrane protein SecG</fullName>
    </recommendedName>
</protein>
<gene>
    <name evidence="13" type="ORF">SAMN02743940_0694</name>
</gene>
<dbReference type="PANTHER" id="PTHR34182:SF1">
    <property type="entry name" value="PROTEIN-EXPORT MEMBRANE PROTEIN SECG"/>
    <property type="match status" value="1"/>
</dbReference>
<evidence type="ECO:0000256" key="3">
    <source>
        <dbReference type="ARBA" id="ARBA00017876"/>
    </source>
</evidence>
<organism evidence="13 14">
    <name type="scientific">Nitrosomonas cryotolerans ATCC 49181</name>
    <dbReference type="NCBI Taxonomy" id="1131553"/>
    <lineage>
        <taxon>Bacteria</taxon>
        <taxon>Pseudomonadati</taxon>
        <taxon>Pseudomonadota</taxon>
        <taxon>Betaproteobacteria</taxon>
        <taxon>Nitrosomonadales</taxon>
        <taxon>Nitrosomonadaceae</taxon>
        <taxon>Nitrosomonas</taxon>
    </lineage>
</organism>
<keyword evidence="4 11" id="KW-0813">Transport</keyword>
<dbReference type="Pfam" id="PF03840">
    <property type="entry name" value="SecG"/>
    <property type="match status" value="1"/>
</dbReference>
<comment type="similarity">
    <text evidence="2 11">Belongs to the SecG family.</text>
</comment>
<name>A0A1N6GG59_9PROT</name>
<feature type="region of interest" description="Disordered" evidence="12">
    <location>
        <begin position="109"/>
        <end position="129"/>
    </location>
</feature>
<dbReference type="STRING" id="44575.SAMN05216419_100764"/>
<evidence type="ECO:0000256" key="8">
    <source>
        <dbReference type="ARBA" id="ARBA00022989"/>
    </source>
</evidence>
<dbReference type="PRINTS" id="PR01651">
    <property type="entry name" value="SECGEXPORT"/>
</dbReference>
<comment type="function">
    <text evidence="11">Involved in protein export. Participates in an early event of protein translocation.</text>
</comment>
<dbReference type="GO" id="GO:0043952">
    <property type="term" value="P:protein transport by the Sec complex"/>
    <property type="evidence" value="ECO:0007669"/>
    <property type="project" value="TreeGrafter"/>
</dbReference>
<keyword evidence="14" id="KW-1185">Reference proteome</keyword>
<keyword evidence="6 11" id="KW-0812">Transmembrane</keyword>
<evidence type="ECO:0000256" key="2">
    <source>
        <dbReference type="ARBA" id="ARBA00008445"/>
    </source>
</evidence>
<keyword evidence="7 11" id="KW-0653">Protein transport</keyword>
<comment type="subcellular location">
    <subcellularLocation>
        <location evidence="1 11">Cell membrane</location>
        <topology evidence="1 11">Multi-pass membrane protein</topology>
    </subcellularLocation>
</comment>
<dbReference type="AlphaFoldDB" id="A0A1N6GG59"/>
<dbReference type="Proteomes" id="UP000185062">
    <property type="component" value="Unassembled WGS sequence"/>
</dbReference>
<dbReference type="PANTHER" id="PTHR34182">
    <property type="entry name" value="PROTEIN-EXPORT MEMBRANE PROTEIN SECG"/>
    <property type="match status" value="1"/>
</dbReference>
<evidence type="ECO:0000256" key="11">
    <source>
        <dbReference type="RuleBase" id="RU365087"/>
    </source>
</evidence>